<dbReference type="Gene3D" id="3.90.1680.10">
    <property type="entry name" value="SOS response associated peptidase-like"/>
    <property type="match status" value="1"/>
</dbReference>
<keyword evidence="4 8" id="KW-0378">Hydrolase</keyword>
<evidence type="ECO:0000256" key="3">
    <source>
        <dbReference type="ARBA" id="ARBA00022763"/>
    </source>
</evidence>
<evidence type="ECO:0000256" key="2">
    <source>
        <dbReference type="ARBA" id="ARBA00022670"/>
    </source>
</evidence>
<keyword evidence="10" id="KW-1185">Reference proteome</keyword>
<comment type="similarity">
    <text evidence="1 8">Belongs to the SOS response-associated peptidase family.</text>
</comment>
<dbReference type="EMBL" id="OX458334">
    <property type="protein sequence ID" value="CAI8981318.1"/>
    <property type="molecule type" value="Genomic_DNA"/>
</dbReference>
<dbReference type="EC" id="3.4.-.-" evidence="8"/>
<protein>
    <recommendedName>
        <fullName evidence="8">Abasic site processing protein</fullName>
        <ecNumber evidence="8">3.4.-.-</ecNumber>
    </recommendedName>
</protein>
<keyword evidence="5" id="KW-0190">Covalent protein-DNA linkage</keyword>
<evidence type="ECO:0000256" key="4">
    <source>
        <dbReference type="ARBA" id="ARBA00022801"/>
    </source>
</evidence>
<name>A0ABM9I9R9_9GAMM</name>
<dbReference type="PANTHER" id="PTHR13604:SF0">
    <property type="entry name" value="ABASIC SITE PROCESSING PROTEIN HMCES"/>
    <property type="match status" value="1"/>
</dbReference>
<organism evidence="9 10">
    <name type="scientific">Methylocaldum szegediense</name>
    <dbReference type="NCBI Taxonomy" id="73780"/>
    <lineage>
        <taxon>Bacteria</taxon>
        <taxon>Pseudomonadati</taxon>
        <taxon>Pseudomonadota</taxon>
        <taxon>Gammaproteobacteria</taxon>
        <taxon>Methylococcales</taxon>
        <taxon>Methylococcaceae</taxon>
        <taxon>Methylocaldum</taxon>
    </lineage>
</organism>
<gene>
    <name evidence="9" type="primary">yoaM</name>
    <name evidence="9" type="ORF">MSZNOR_P0001</name>
</gene>
<evidence type="ECO:0000313" key="9">
    <source>
        <dbReference type="EMBL" id="CAI8981318.1"/>
    </source>
</evidence>
<dbReference type="PANTHER" id="PTHR13604">
    <property type="entry name" value="DC12-RELATED"/>
    <property type="match status" value="1"/>
</dbReference>
<evidence type="ECO:0000256" key="7">
    <source>
        <dbReference type="ARBA" id="ARBA00023239"/>
    </source>
</evidence>
<dbReference type="GO" id="GO:0016787">
    <property type="term" value="F:hydrolase activity"/>
    <property type="evidence" value="ECO:0007669"/>
    <property type="project" value="UniProtKB-KW"/>
</dbReference>
<keyword evidence="9" id="KW-0614">Plasmid</keyword>
<reference evidence="9 10" key="1">
    <citation type="submission" date="2023-03" db="EMBL/GenBank/DDBJ databases">
        <authorList>
            <person name="Pearce D."/>
        </authorList>
    </citation>
    <scope>NUCLEOTIDE SEQUENCE [LARGE SCALE GENOMIC DNA]</scope>
    <source>
        <strain evidence="9">Msz</strain>
        <plasmid evidence="9 10">MSZNORminor</plasmid>
    </source>
</reference>
<evidence type="ECO:0000256" key="5">
    <source>
        <dbReference type="ARBA" id="ARBA00023124"/>
    </source>
</evidence>
<evidence type="ECO:0000256" key="6">
    <source>
        <dbReference type="ARBA" id="ARBA00023125"/>
    </source>
</evidence>
<dbReference type="Proteomes" id="UP001162030">
    <property type="component" value="Plasmid MSZNORminor"/>
</dbReference>
<keyword evidence="2 8" id="KW-0645">Protease</keyword>
<dbReference type="RefSeq" id="WP_281015919.1">
    <property type="nucleotide sequence ID" value="NZ_OX458334.1"/>
</dbReference>
<keyword evidence="7" id="KW-0456">Lyase</keyword>
<sequence>MCGRYTLSARRLERAERALHSLFPELDPRYNIAPSQDVPIIRESPEGKYELAMARWGLIPRWAKEPKTGYSMINARAETVAEKPAFRDAFRRRRCLIPADGFYEWKQAGTAKQPFHIRLKDGGDFAFAGLWERWRGEGQEIESCSIIVTDANDLLRPIHDRMPVILDPADYAAWLDPENRNAEALAQLLKPYPAGQMEAVPVSRRVNSPKVDEASLLDPVEAV</sequence>
<evidence type="ECO:0000313" key="10">
    <source>
        <dbReference type="Proteomes" id="UP001162030"/>
    </source>
</evidence>
<accession>A0ABM9I9R9</accession>
<dbReference type="SUPFAM" id="SSF143081">
    <property type="entry name" value="BB1717-like"/>
    <property type="match status" value="1"/>
</dbReference>
<evidence type="ECO:0000256" key="8">
    <source>
        <dbReference type="RuleBase" id="RU364100"/>
    </source>
</evidence>
<evidence type="ECO:0000256" key="1">
    <source>
        <dbReference type="ARBA" id="ARBA00008136"/>
    </source>
</evidence>
<dbReference type="Pfam" id="PF02586">
    <property type="entry name" value="SRAP"/>
    <property type="match status" value="1"/>
</dbReference>
<dbReference type="InterPro" id="IPR036590">
    <property type="entry name" value="SRAP-like"/>
</dbReference>
<keyword evidence="3" id="KW-0227">DNA damage</keyword>
<geneLocation type="plasmid" evidence="9 10">
    <name>MSZNORminor</name>
</geneLocation>
<dbReference type="InterPro" id="IPR003738">
    <property type="entry name" value="SRAP"/>
</dbReference>
<proteinExistence type="inferred from homology"/>
<keyword evidence="6" id="KW-0238">DNA-binding</keyword>